<organism evidence="1 2">
    <name type="scientific">Streptomyces spirodelae</name>
    <dbReference type="NCBI Taxonomy" id="2812904"/>
    <lineage>
        <taxon>Bacteria</taxon>
        <taxon>Bacillati</taxon>
        <taxon>Actinomycetota</taxon>
        <taxon>Actinomycetes</taxon>
        <taxon>Kitasatosporales</taxon>
        <taxon>Streptomycetaceae</taxon>
        <taxon>Streptomyces</taxon>
    </lineage>
</organism>
<dbReference type="EMBL" id="JAFFZN010000011">
    <property type="protein sequence ID" value="MBO8186600.1"/>
    <property type="molecule type" value="Genomic_DNA"/>
</dbReference>
<gene>
    <name evidence="1" type="ORF">JW592_14175</name>
</gene>
<reference evidence="1 2" key="1">
    <citation type="submission" date="2021-02" db="EMBL/GenBank/DDBJ databases">
        <title>Streptomyces spirodelae sp. nov., isolated from duckweed.</title>
        <authorList>
            <person name="Saimee Y."/>
            <person name="Duangmal K."/>
        </authorList>
    </citation>
    <scope>NUCLEOTIDE SEQUENCE [LARGE SCALE GENOMIC DNA]</scope>
    <source>
        <strain evidence="1 2">DW4-2</strain>
    </source>
</reference>
<accession>A0ABS3WTY6</accession>
<evidence type="ECO:0008006" key="3">
    <source>
        <dbReference type="Google" id="ProtNLM"/>
    </source>
</evidence>
<proteinExistence type="predicted"/>
<keyword evidence="2" id="KW-1185">Reference proteome</keyword>
<name>A0ABS3WTY6_9ACTN</name>
<comment type="caution">
    <text evidence="1">The sequence shown here is derived from an EMBL/GenBank/DDBJ whole genome shotgun (WGS) entry which is preliminary data.</text>
</comment>
<evidence type="ECO:0000313" key="1">
    <source>
        <dbReference type="EMBL" id="MBO8186600.1"/>
    </source>
</evidence>
<sequence>MALLSYALVSEEDGGASARFDSAEADCSSVTGTSNAAELRRIVPDASFYSVKAERLIKERAAKLLCEVRADDRVAVRFLVKETAGDRDDWARYITQTDIDWSSGRHKVDVYGGGFSDAHAAALFLPCPGRAEAMGANQGMSLTVTAPPDGDHEKDLLQLAKRTAKYASQQLGCQK</sequence>
<evidence type="ECO:0000313" key="2">
    <source>
        <dbReference type="Proteomes" id="UP001518976"/>
    </source>
</evidence>
<protein>
    <recommendedName>
        <fullName evidence="3">DUF3558 domain-containing protein</fullName>
    </recommendedName>
</protein>
<dbReference type="Proteomes" id="UP001518976">
    <property type="component" value="Unassembled WGS sequence"/>
</dbReference>
<dbReference type="RefSeq" id="WP_209265407.1">
    <property type="nucleotide sequence ID" value="NZ_JAFFZN010000011.1"/>
</dbReference>